<dbReference type="PRINTS" id="PR00081">
    <property type="entry name" value="GDHRDH"/>
</dbReference>
<dbReference type="PANTHER" id="PTHR24320">
    <property type="entry name" value="RETINOL DEHYDROGENASE"/>
    <property type="match status" value="1"/>
</dbReference>
<keyword evidence="4" id="KW-0812">Transmembrane</keyword>
<dbReference type="Pfam" id="PF00106">
    <property type="entry name" value="adh_short"/>
    <property type="match status" value="1"/>
</dbReference>
<keyword evidence="6" id="KW-1185">Reference proteome</keyword>
<evidence type="ECO:0000313" key="5">
    <source>
        <dbReference type="EMBL" id="RCI09354.1"/>
    </source>
</evidence>
<keyword evidence="4" id="KW-0472">Membrane</keyword>
<dbReference type="AlphaFoldDB" id="A0A367L4J7"/>
<name>A0A367L4J7_9HYPO</name>
<feature type="transmembrane region" description="Helical" evidence="4">
    <location>
        <begin position="6"/>
        <end position="26"/>
    </location>
</feature>
<dbReference type="Gene3D" id="3.40.50.720">
    <property type="entry name" value="NAD(P)-binding Rossmann-like Domain"/>
    <property type="match status" value="1"/>
</dbReference>
<dbReference type="SUPFAM" id="SSF51735">
    <property type="entry name" value="NAD(P)-binding Rossmann-fold domains"/>
    <property type="match status" value="1"/>
</dbReference>
<protein>
    <recommendedName>
        <fullName evidence="7">Ketoreductase (KR) domain-containing protein</fullName>
    </recommendedName>
</protein>
<dbReference type="EMBL" id="LKCN02000015">
    <property type="protein sequence ID" value="RCI09354.1"/>
    <property type="molecule type" value="Genomic_DNA"/>
</dbReference>
<accession>A0A367L4J7</accession>
<dbReference type="GO" id="GO:0016491">
    <property type="term" value="F:oxidoreductase activity"/>
    <property type="evidence" value="ECO:0007669"/>
    <property type="project" value="UniProtKB-KW"/>
</dbReference>
<evidence type="ECO:0000313" key="6">
    <source>
        <dbReference type="Proteomes" id="UP000253664"/>
    </source>
</evidence>
<keyword evidence="4" id="KW-1133">Transmembrane helix</keyword>
<keyword evidence="2" id="KW-0521">NADP</keyword>
<comment type="caution">
    <text evidence="5">The sequence shown here is derived from an EMBL/GenBank/DDBJ whole genome shotgun (WGS) entry which is preliminary data.</text>
</comment>
<evidence type="ECO:0000256" key="4">
    <source>
        <dbReference type="SAM" id="Phobius"/>
    </source>
</evidence>
<proteinExistence type="inferred from homology"/>
<comment type="similarity">
    <text evidence="1">Belongs to the short-chain dehydrogenases/reductases (SDR) family.</text>
</comment>
<dbReference type="OrthoDB" id="191139at2759"/>
<dbReference type="InterPro" id="IPR002347">
    <property type="entry name" value="SDR_fam"/>
</dbReference>
<evidence type="ECO:0000256" key="3">
    <source>
        <dbReference type="ARBA" id="ARBA00023002"/>
    </source>
</evidence>
<dbReference type="STRING" id="1330021.A0A367L4J7"/>
<keyword evidence="3" id="KW-0560">Oxidoreductase</keyword>
<evidence type="ECO:0000256" key="1">
    <source>
        <dbReference type="ARBA" id="ARBA00006484"/>
    </source>
</evidence>
<gene>
    <name evidence="5" type="ORF">L249_3744</name>
</gene>
<evidence type="ECO:0000256" key="2">
    <source>
        <dbReference type="ARBA" id="ARBA00022857"/>
    </source>
</evidence>
<dbReference type="InterPro" id="IPR036291">
    <property type="entry name" value="NAD(P)-bd_dom_sf"/>
</dbReference>
<organism evidence="5 6">
    <name type="scientific">Ophiocordyceps polyrhachis-furcata BCC 54312</name>
    <dbReference type="NCBI Taxonomy" id="1330021"/>
    <lineage>
        <taxon>Eukaryota</taxon>
        <taxon>Fungi</taxon>
        <taxon>Dikarya</taxon>
        <taxon>Ascomycota</taxon>
        <taxon>Pezizomycotina</taxon>
        <taxon>Sordariomycetes</taxon>
        <taxon>Hypocreomycetidae</taxon>
        <taxon>Hypocreales</taxon>
        <taxon>Ophiocordycipitaceae</taxon>
        <taxon>Ophiocordyceps</taxon>
    </lineage>
</organism>
<dbReference type="PANTHER" id="PTHR24320:SF282">
    <property type="entry name" value="WW DOMAIN-CONTAINING OXIDOREDUCTASE"/>
    <property type="match status" value="1"/>
</dbReference>
<evidence type="ECO:0008006" key="7">
    <source>
        <dbReference type="Google" id="ProtNLM"/>
    </source>
</evidence>
<reference evidence="5 6" key="1">
    <citation type="journal article" date="2015" name="BMC Genomics">
        <title>Insights from the genome of Ophiocordyceps polyrhachis-furcata to pathogenicity and host specificity in insect fungi.</title>
        <authorList>
            <person name="Wichadakul D."/>
            <person name="Kobmoo N."/>
            <person name="Ingsriswang S."/>
            <person name="Tangphatsornruang S."/>
            <person name="Chantasingh D."/>
            <person name="Luangsa-ard J.J."/>
            <person name="Eurwilaichitr L."/>
        </authorList>
    </citation>
    <scope>NUCLEOTIDE SEQUENCE [LARGE SCALE GENOMIC DNA]</scope>
    <source>
        <strain evidence="5 6">BCC 54312</strain>
    </source>
</reference>
<sequence>MHKVVIRIVDVLYGCLLYIPLLVVFSKRLLSRIGAREWDESQMPTLAGKVAVVTGANAGIGFQTARQLALHGAKVYLACRGEKKAKEAISRLREEDPSEKLVWLPLDLASQASVSRAARELREKETRLDILGIGHLTSPMSRRSLLRLCCEVNNAGIDPYQYAKTVDGFEMTMAVKYLPPSSCMLRLSLLLLTLRASHIGHWTLTYCLLPLLERTAAEEEGSDVRVVTVGSLGSGCSNMSIDRSHHQLSSPGEAYSSSTNDFTSLKDLDDPCSRPGWEDSCLGQTVRYGTSKLANILFASELQRRLDAGKHDILSLSINPGIVRTEGAVSAMPMPFMVRPLVWLFFTCAARGARTSLFAAAAEEVRADRGGVEGGVYGWRWEEGEVFVEGEGW</sequence>
<dbReference type="Proteomes" id="UP000253664">
    <property type="component" value="Unassembled WGS sequence"/>
</dbReference>